<evidence type="ECO:0000256" key="1">
    <source>
        <dbReference type="SAM" id="Phobius"/>
    </source>
</evidence>
<dbReference type="OrthoDB" id="6288648at2759"/>
<name>A0A1E1WKF2_PECGO</name>
<evidence type="ECO:0000313" key="2">
    <source>
        <dbReference type="EMBL" id="JAT87387.1"/>
    </source>
</evidence>
<reference evidence="2" key="1">
    <citation type="submission" date="2015-09" db="EMBL/GenBank/DDBJ databases">
        <title>De novo assembly of Pectinophora gossypiella (Pink Bollworm) gut transcriptome.</title>
        <authorList>
            <person name="Tassone E.E."/>
        </authorList>
    </citation>
    <scope>NUCLEOTIDE SEQUENCE</scope>
</reference>
<organism evidence="2">
    <name type="scientific">Pectinophora gossypiella</name>
    <name type="common">Cotton pink bollworm</name>
    <name type="synonym">Depressaria gossypiella</name>
    <dbReference type="NCBI Taxonomy" id="13191"/>
    <lineage>
        <taxon>Eukaryota</taxon>
        <taxon>Metazoa</taxon>
        <taxon>Ecdysozoa</taxon>
        <taxon>Arthropoda</taxon>
        <taxon>Hexapoda</taxon>
        <taxon>Insecta</taxon>
        <taxon>Pterygota</taxon>
        <taxon>Neoptera</taxon>
        <taxon>Endopterygota</taxon>
        <taxon>Lepidoptera</taxon>
        <taxon>Glossata</taxon>
        <taxon>Ditrysia</taxon>
        <taxon>Gelechioidea</taxon>
        <taxon>Gelechiidae</taxon>
        <taxon>Apatetrinae</taxon>
        <taxon>Pectinophora</taxon>
    </lineage>
</organism>
<gene>
    <name evidence="2" type="ORF">g.17041</name>
</gene>
<feature type="transmembrane region" description="Helical" evidence="1">
    <location>
        <begin position="7"/>
        <end position="26"/>
    </location>
</feature>
<keyword evidence="1" id="KW-0812">Transmembrane</keyword>
<keyword evidence="1" id="KW-1133">Transmembrane helix</keyword>
<dbReference type="AlphaFoldDB" id="A0A1E1WKF2"/>
<keyword evidence="1" id="KW-0472">Membrane</keyword>
<proteinExistence type="predicted"/>
<dbReference type="EMBL" id="GDQN01003667">
    <property type="protein sequence ID" value="JAT87387.1"/>
    <property type="molecule type" value="Transcribed_RNA"/>
</dbReference>
<sequence length="131" mass="15446">MNKPKEKLFIIFIIVTLIVSVVYLYLNHLQENHKSALWSGERCSSELKSVKYQLNVVTDYKNRLDKLLTETQKTHEADKARFKDVMENCIAMKQQSSICQNQFEDLQSECKKVKEDYDKLIKESEKIKSPR</sequence>
<protein>
    <submittedName>
        <fullName evidence="2">Uncharacterized protein</fullName>
    </submittedName>
</protein>
<accession>A0A1E1WKF2</accession>